<comment type="caution">
    <text evidence="2">The sequence shown here is derived from an EMBL/GenBank/DDBJ whole genome shotgun (WGS) entry which is preliminary data.</text>
</comment>
<feature type="transmembrane region" description="Helical" evidence="1">
    <location>
        <begin position="121"/>
        <end position="141"/>
    </location>
</feature>
<evidence type="ECO:0000313" key="3">
    <source>
        <dbReference type="Proteomes" id="UP000649753"/>
    </source>
</evidence>
<keyword evidence="1" id="KW-0472">Membrane</keyword>
<dbReference type="Proteomes" id="UP000649753">
    <property type="component" value="Unassembled WGS sequence"/>
</dbReference>
<dbReference type="RefSeq" id="WP_192768015.1">
    <property type="nucleotide sequence ID" value="NZ_JADBEB010000001.1"/>
</dbReference>
<proteinExistence type="predicted"/>
<dbReference type="EMBL" id="JADBEB010000001">
    <property type="protein sequence ID" value="MBE1488331.1"/>
    <property type="molecule type" value="Genomic_DNA"/>
</dbReference>
<protein>
    <recommendedName>
        <fullName evidence="4">DUF2975 domain-containing protein</fullName>
    </recommendedName>
</protein>
<evidence type="ECO:0000313" key="2">
    <source>
        <dbReference type="EMBL" id="MBE1488331.1"/>
    </source>
</evidence>
<name>A0A927M839_9ACTN</name>
<accession>A0A927M839</accession>
<dbReference type="AlphaFoldDB" id="A0A927M839"/>
<keyword evidence="1" id="KW-1133">Transmembrane helix</keyword>
<sequence>MDAQARYRRWYRRLLGLYPRPYRERFADGMEQTFTDICRERAGTEGRGHGAFILWIFTETFAGIIRERATDLARLTMTRNATNVFRIVKYLALAAGGLMVAGIATVMVLARGTGEDITGVVAPALLLALLSVVAAVVAAILQGASDRRRHRAGDDLAG</sequence>
<gene>
    <name evidence="2" type="ORF">H4W31_003969</name>
</gene>
<evidence type="ECO:0000256" key="1">
    <source>
        <dbReference type="SAM" id="Phobius"/>
    </source>
</evidence>
<keyword evidence="1" id="KW-0812">Transmembrane</keyword>
<keyword evidence="3" id="KW-1185">Reference proteome</keyword>
<reference evidence="2" key="1">
    <citation type="submission" date="2020-10" db="EMBL/GenBank/DDBJ databases">
        <title>Sequencing the genomes of 1000 actinobacteria strains.</title>
        <authorList>
            <person name="Klenk H.-P."/>
        </authorList>
    </citation>
    <scope>NUCLEOTIDE SEQUENCE</scope>
    <source>
        <strain evidence="2">DSM 46832</strain>
    </source>
</reference>
<evidence type="ECO:0008006" key="4">
    <source>
        <dbReference type="Google" id="ProtNLM"/>
    </source>
</evidence>
<feature type="transmembrane region" description="Helical" evidence="1">
    <location>
        <begin position="87"/>
        <end position="109"/>
    </location>
</feature>
<organism evidence="2 3">
    <name type="scientific">Plantactinospora soyae</name>
    <dbReference type="NCBI Taxonomy" id="1544732"/>
    <lineage>
        <taxon>Bacteria</taxon>
        <taxon>Bacillati</taxon>
        <taxon>Actinomycetota</taxon>
        <taxon>Actinomycetes</taxon>
        <taxon>Micromonosporales</taxon>
        <taxon>Micromonosporaceae</taxon>
        <taxon>Plantactinospora</taxon>
    </lineage>
</organism>